<gene>
    <name evidence="3" type="primary">LOC110975103</name>
</gene>
<dbReference type="RefSeq" id="XP_022082943.1">
    <property type="nucleotide sequence ID" value="XM_022227251.1"/>
</dbReference>
<reference evidence="3" key="1">
    <citation type="submission" date="2025-08" db="UniProtKB">
        <authorList>
            <consortium name="RefSeq"/>
        </authorList>
    </citation>
    <scope>IDENTIFICATION</scope>
</reference>
<keyword evidence="2" id="KW-1185">Reference proteome</keyword>
<feature type="compositionally biased region" description="Basic and acidic residues" evidence="1">
    <location>
        <begin position="234"/>
        <end position="244"/>
    </location>
</feature>
<feature type="region of interest" description="Disordered" evidence="1">
    <location>
        <begin position="162"/>
        <end position="264"/>
    </location>
</feature>
<evidence type="ECO:0000313" key="2">
    <source>
        <dbReference type="Proteomes" id="UP000694845"/>
    </source>
</evidence>
<dbReference type="GeneID" id="110975103"/>
<feature type="compositionally biased region" description="Basic and acidic residues" evidence="1">
    <location>
        <begin position="181"/>
        <end position="191"/>
    </location>
</feature>
<evidence type="ECO:0000313" key="3">
    <source>
        <dbReference type="RefSeq" id="XP_022082943.1"/>
    </source>
</evidence>
<feature type="compositionally biased region" description="Polar residues" evidence="1">
    <location>
        <begin position="221"/>
        <end position="233"/>
    </location>
</feature>
<feature type="compositionally biased region" description="Polar residues" evidence="1">
    <location>
        <begin position="195"/>
        <end position="209"/>
    </location>
</feature>
<name>A0A8B7XQ46_ACAPL</name>
<dbReference type="Proteomes" id="UP000694845">
    <property type="component" value="Unplaced"/>
</dbReference>
<dbReference type="OrthoDB" id="10414535at2759"/>
<proteinExistence type="predicted"/>
<organism evidence="2 3">
    <name type="scientific">Acanthaster planci</name>
    <name type="common">Crown-of-thorns starfish</name>
    <dbReference type="NCBI Taxonomy" id="133434"/>
    <lineage>
        <taxon>Eukaryota</taxon>
        <taxon>Metazoa</taxon>
        <taxon>Echinodermata</taxon>
        <taxon>Eleutherozoa</taxon>
        <taxon>Asterozoa</taxon>
        <taxon>Asteroidea</taxon>
        <taxon>Valvatacea</taxon>
        <taxon>Valvatida</taxon>
        <taxon>Acanthasteridae</taxon>
        <taxon>Acanthaster</taxon>
    </lineage>
</organism>
<dbReference type="OMA" id="INWIITT"/>
<protein>
    <submittedName>
        <fullName evidence="3">Uncharacterized protein LOC110975103</fullName>
    </submittedName>
</protein>
<sequence length="289" mass="32575">MSNNFADYNVVAVGDSAAWQTLEREVSKIRNCKLLRVPTLLNPYGVTDKYHLRAIFLLPDAIKIYQGVCRAWIQRFRFGPNVNTPIICIVEGAAERKKAEELNQMLQTNAINWILTTQELSALLLVCVIRYSQAGIRRRLDTSARQIVNYAIQSAAQLRGVSEAATGNRDEAPADPLEWADDPKKSPRDEVVIPLTSQLPKTSRSQQRTARTKKRLRDPCSNHSPSCAQTQREANGHETEDKKKPATSPSTSKRVKLQHQANQLNKKLDMARIYISKVQSLLDRETSPD</sequence>
<evidence type="ECO:0000256" key="1">
    <source>
        <dbReference type="SAM" id="MobiDB-lite"/>
    </source>
</evidence>
<dbReference type="AlphaFoldDB" id="A0A8B7XQ46"/>
<dbReference type="KEGG" id="aplc:110975103"/>
<accession>A0A8B7XQ46</accession>